<protein>
    <recommendedName>
        <fullName evidence="2">EF-hand domain-containing protein</fullName>
    </recommendedName>
</protein>
<dbReference type="AlphaFoldDB" id="A0A2G5EC82"/>
<dbReference type="Gene3D" id="1.10.238.10">
    <property type="entry name" value="EF-hand"/>
    <property type="match status" value="2"/>
</dbReference>
<dbReference type="GO" id="GO:0005509">
    <property type="term" value="F:calcium ion binding"/>
    <property type="evidence" value="ECO:0007669"/>
    <property type="project" value="InterPro"/>
</dbReference>
<evidence type="ECO:0000256" key="1">
    <source>
        <dbReference type="ARBA" id="ARBA00022837"/>
    </source>
</evidence>
<organism evidence="3 4">
    <name type="scientific">Aquilegia coerulea</name>
    <name type="common">Rocky mountain columbine</name>
    <dbReference type="NCBI Taxonomy" id="218851"/>
    <lineage>
        <taxon>Eukaryota</taxon>
        <taxon>Viridiplantae</taxon>
        <taxon>Streptophyta</taxon>
        <taxon>Embryophyta</taxon>
        <taxon>Tracheophyta</taxon>
        <taxon>Spermatophyta</taxon>
        <taxon>Magnoliopsida</taxon>
        <taxon>Ranunculales</taxon>
        <taxon>Ranunculaceae</taxon>
        <taxon>Thalictroideae</taxon>
        <taxon>Aquilegia</taxon>
    </lineage>
</organism>
<keyword evidence="1" id="KW-0106">Calcium</keyword>
<dbReference type="Pfam" id="PF13499">
    <property type="entry name" value="EF-hand_7"/>
    <property type="match status" value="1"/>
</dbReference>
<keyword evidence="4" id="KW-1185">Reference proteome</keyword>
<gene>
    <name evidence="3" type="ORF">AQUCO_00900152v1</name>
</gene>
<feature type="domain" description="EF-hand" evidence="2">
    <location>
        <begin position="20"/>
        <end position="55"/>
    </location>
</feature>
<reference evidence="3 4" key="1">
    <citation type="submission" date="2017-09" db="EMBL/GenBank/DDBJ databases">
        <title>WGS assembly of Aquilegia coerulea Goldsmith.</title>
        <authorList>
            <person name="Hodges S."/>
            <person name="Kramer E."/>
            <person name="Nordborg M."/>
            <person name="Tomkins J."/>
            <person name="Borevitz J."/>
            <person name="Derieg N."/>
            <person name="Yan J."/>
            <person name="Mihaltcheva S."/>
            <person name="Hayes R.D."/>
            <person name="Rokhsar D."/>
        </authorList>
    </citation>
    <scope>NUCLEOTIDE SEQUENCE [LARGE SCALE GENOMIC DNA]</scope>
    <source>
        <strain evidence="4">cv. Goldsmith</strain>
    </source>
</reference>
<dbReference type="STRING" id="218851.A0A2G5EC82"/>
<evidence type="ECO:0000313" key="3">
    <source>
        <dbReference type="EMBL" id="PIA53378.1"/>
    </source>
</evidence>
<sequence length="133" mass="14938">MSVAILDGPAVTKFVEDGDAFNKCVEEHFMVLDVDGDGVLSRSELQKEFDSMLLGSENGTQEEIANFYEIMFDKFDSDKNGSIDIEEYRSEMKEIMLAMAQGIGDSPIQVALEYNSFLMRAFEHDMGEKVEKG</sequence>
<evidence type="ECO:0000259" key="2">
    <source>
        <dbReference type="PROSITE" id="PS50222"/>
    </source>
</evidence>
<dbReference type="PANTHER" id="PTHR34574">
    <property type="entry name" value="CALCIUM-BINDING EF-HAND FAMILY PROTEIN-RELATED"/>
    <property type="match status" value="1"/>
</dbReference>
<dbReference type="OrthoDB" id="186625at2759"/>
<proteinExistence type="predicted"/>
<dbReference type="InParanoid" id="A0A2G5EC82"/>
<dbReference type="PROSITE" id="PS50222">
    <property type="entry name" value="EF_HAND_2"/>
    <property type="match status" value="2"/>
</dbReference>
<dbReference type="Proteomes" id="UP000230069">
    <property type="component" value="Unassembled WGS sequence"/>
</dbReference>
<dbReference type="SMART" id="SM00054">
    <property type="entry name" value="EFh"/>
    <property type="match status" value="2"/>
</dbReference>
<dbReference type="InterPro" id="IPR018247">
    <property type="entry name" value="EF_Hand_1_Ca_BS"/>
</dbReference>
<dbReference type="SUPFAM" id="SSF47473">
    <property type="entry name" value="EF-hand"/>
    <property type="match status" value="1"/>
</dbReference>
<dbReference type="InterPro" id="IPR002048">
    <property type="entry name" value="EF_hand_dom"/>
</dbReference>
<feature type="domain" description="EF-hand" evidence="2">
    <location>
        <begin position="63"/>
        <end position="98"/>
    </location>
</feature>
<name>A0A2G5EC82_AQUCA</name>
<dbReference type="PANTHER" id="PTHR34574:SF12">
    <property type="entry name" value="CALCIUM-BINDING EF HAND FAMILY PROTEIN"/>
    <property type="match status" value="1"/>
</dbReference>
<accession>A0A2G5EC82</accession>
<dbReference type="InterPro" id="IPR011992">
    <property type="entry name" value="EF-hand-dom_pair"/>
</dbReference>
<evidence type="ECO:0000313" key="4">
    <source>
        <dbReference type="Proteomes" id="UP000230069"/>
    </source>
</evidence>
<dbReference type="PROSITE" id="PS00018">
    <property type="entry name" value="EF_HAND_1"/>
    <property type="match status" value="2"/>
</dbReference>
<dbReference type="EMBL" id="KZ305026">
    <property type="protein sequence ID" value="PIA53378.1"/>
    <property type="molecule type" value="Genomic_DNA"/>
</dbReference>